<dbReference type="PANTHER" id="PTHR40056">
    <property type="entry name" value="HYPOTHETICAL CYTOSOLIC PROTEIN"/>
    <property type="match status" value="1"/>
</dbReference>
<organism evidence="1 2">
    <name type="scientific">Anaerosacchariphilus hominis</name>
    <dbReference type="NCBI Taxonomy" id="2763017"/>
    <lineage>
        <taxon>Bacteria</taxon>
        <taxon>Bacillati</taxon>
        <taxon>Bacillota</taxon>
        <taxon>Clostridia</taxon>
        <taxon>Lachnospirales</taxon>
        <taxon>Lachnospiraceae</taxon>
        <taxon>Anaerosacchariphilus</taxon>
    </lineage>
</organism>
<dbReference type="Pfam" id="PF08876">
    <property type="entry name" value="DUF1836"/>
    <property type="match status" value="1"/>
</dbReference>
<dbReference type="EMBL" id="JACOOR010000002">
    <property type="protein sequence ID" value="MBC5658928.1"/>
    <property type="molecule type" value="Genomic_DNA"/>
</dbReference>
<keyword evidence="2" id="KW-1185">Reference proteome</keyword>
<protein>
    <submittedName>
        <fullName evidence="1">DUF1836 domain-containing protein</fullName>
    </submittedName>
</protein>
<name>A0A923RL85_9FIRM</name>
<dbReference type="InterPro" id="IPR014975">
    <property type="entry name" value="DUF1836"/>
</dbReference>
<dbReference type="PANTHER" id="PTHR40056:SF1">
    <property type="entry name" value="DUF1836 DOMAIN-CONTAINING PROTEIN"/>
    <property type="match status" value="1"/>
</dbReference>
<evidence type="ECO:0000313" key="1">
    <source>
        <dbReference type="EMBL" id="MBC5658928.1"/>
    </source>
</evidence>
<reference evidence="1" key="1">
    <citation type="submission" date="2020-08" db="EMBL/GenBank/DDBJ databases">
        <title>Genome public.</title>
        <authorList>
            <person name="Liu C."/>
            <person name="Sun Q."/>
        </authorList>
    </citation>
    <scope>NUCLEOTIDE SEQUENCE</scope>
    <source>
        <strain evidence="1">NSJ-68</strain>
    </source>
</reference>
<gene>
    <name evidence="1" type="ORF">H8S44_03980</name>
</gene>
<accession>A0A923RL85</accession>
<dbReference type="AlphaFoldDB" id="A0A923RL85"/>
<sequence>MTIDSQNLLESILESLNRIDYIRPEDVPGIDLYMDQVTTFMDSQLKASKRYEDDKILTKTMINNYAKNRLLPPPEKKKYSREHMLLLIFIYYFKNILSISDIQSLLTPLTDRYFRKDGDFRLETVYDEVFSLEKDQIEAMKKDLMQKYQVSQSTFSEASQMDGEAQEFLHLFSFICMLSFDVYVKKMVIEKLIDQLPQPEKHDKKKKENN</sequence>
<proteinExistence type="predicted"/>
<evidence type="ECO:0000313" key="2">
    <source>
        <dbReference type="Proteomes" id="UP000649345"/>
    </source>
</evidence>
<comment type="caution">
    <text evidence="1">The sequence shown here is derived from an EMBL/GenBank/DDBJ whole genome shotgun (WGS) entry which is preliminary data.</text>
</comment>
<dbReference type="RefSeq" id="WP_186873145.1">
    <property type="nucleotide sequence ID" value="NZ_JACOOR010000002.1"/>
</dbReference>
<dbReference type="Proteomes" id="UP000649345">
    <property type="component" value="Unassembled WGS sequence"/>
</dbReference>